<dbReference type="Pfam" id="PF00501">
    <property type="entry name" value="AMP-binding"/>
    <property type="match status" value="1"/>
</dbReference>
<dbReference type="SUPFAM" id="SSF56801">
    <property type="entry name" value="Acetyl-CoA synthetase-like"/>
    <property type="match status" value="1"/>
</dbReference>
<dbReference type="PROSITE" id="PS00455">
    <property type="entry name" value="AMP_BINDING"/>
    <property type="match status" value="1"/>
</dbReference>
<evidence type="ECO:0000313" key="4">
    <source>
        <dbReference type="Proteomes" id="UP000265862"/>
    </source>
</evidence>
<dbReference type="Gene3D" id="3.40.50.12780">
    <property type="entry name" value="N-terminal domain of ligase-like"/>
    <property type="match status" value="1"/>
</dbReference>
<dbReference type="InterPro" id="IPR000873">
    <property type="entry name" value="AMP-dep_synth/lig_dom"/>
</dbReference>
<dbReference type="PANTHER" id="PTHR43767:SF10">
    <property type="entry name" value="SURFACTIN SYNTHASE SUBUNIT 1"/>
    <property type="match status" value="1"/>
</dbReference>
<dbReference type="RefSeq" id="WP_118897570.1">
    <property type="nucleotide sequence ID" value="NZ_QOCV01000002.1"/>
</dbReference>
<proteinExistence type="predicted"/>
<reference evidence="3 4" key="1">
    <citation type="submission" date="2018-07" db="EMBL/GenBank/DDBJ databases">
        <title>Genome sequences of six Lactobacillus spp. isolated from bumble bee guts.</title>
        <authorList>
            <person name="Motta E.V.S."/>
            <person name="Moran N.A."/>
        </authorList>
    </citation>
    <scope>NUCLEOTIDE SEQUENCE [LARGE SCALE GENOMIC DNA]</scope>
    <source>
        <strain evidence="3 4">OCC3</strain>
    </source>
</reference>
<feature type="domain" description="AMP-dependent synthetase/ligase" evidence="1">
    <location>
        <begin position="16"/>
        <end position="364"/>
    </location>
</feature>
<protein>
    <recommendedName>
        <fullName evidence="5">Long-chain fatty acid--CoA ligase</fullName>
    </recommendedName>
</protein>
<accession>A0A396STK3</accession>
<evidence type="ECO:0000259" key="1">
    <source>
        <dbReference type="Pfam" id="PF00501"/>
    </source>
</evidence>
<dbReference type="GO" id="GO:0016877">
    <property type="term" value="F:ligase activity, forming carbon-sulfur bonds"/>
    <property type="evidence" value="ECO:0007669"/>
    <property type="project" value="UniProtKB-ARBA"/>
</dbReference>
<comment type="caution">
    <text evidence="3">The sequence shown here is derived from an EMBL/GenBank/DDBJ whole genome shotgun (WGS) entry which is preliminary data.</text>
</comment>
<sequence>MGVEQKLTTVKALWHERLKQNSDDLFVIEAGQRYSYGQIGQLVEQAAKRLTAWGVQSGDIVALQFELDLENIVLLLACIEVGAVVNPLNPHFDRDEVTALIKRFKPYAIISQKSVRGRDTISTFQHLPNYQLTCTGDLKMFISQDRLVPVFKANEGPADAVVILNTSGTSSAPKGVVLTNTNLLAAEAAYLQAFGITKSDLTLLLSGMYHAIGFHHGLIATILAGSKIVLLKHYAIAEVAKLLQEEPITFIDSLPTVMYDLLFKVADLGQLRQLICGGDQIKRELLQQAQKRNLPLYNCYGLTEAVPFSYTPRAYYQQQQGLTTAVTPMAGIKVRLVNDQQVINQANVTGLVEVKGPVIFKEYLGEPEKTVATFDGEWLKTGDLAHYNQAGLLEIEGRSGDRIIRGGEKIAACLVEEKLQVCSNIQEIAVIGIPDMRLGQRIGAFIVPRDQQKKITKAELLAELSKHEVDKKYWPEKIWQLTALPRTVNGKIKKYQLTEYLRDQASNVQQIF</sequence>
<name>A0A396STK3_9LACO</name>
<dbReference type="InterPro" id="IPR025110">
    <property type="entry name" value="AMP-bd_C"/>
</dbReference>
<evidence type="ECO:0000313" key="3">
    <source>
        <dbReference type="EMBL" id="RHW55242.1"/>
    </source>
</evidence>
<dbReference type="AlphaFoldDB" id="A0A396STK3"/>
<dbReference type="InterPro" id="IPR042099">
    <property type="entry name" value="ANL_N_sf"/>
</dbReference>
<evidence type="ECO:0008006" key="5">
    <source>
        <dbReference type="Google" id="ProtNLM"/>
    </source>
</evidence>
<evidence type="ECO:0000259" key="2">
    <source>
        <dbReference type="Pfam" id="PF13193"/>
    </source>
</evidence>
<dbReference type="PANTHER" id="PTHR43767">
    <property type="entry name" value="LONG-CHAIN-FATTY-ACID--COA LIGASE"/>
    <property type="match status" value="1"/>
</dbReference>
<dbReference type="InterPro" id="IPR020845">
    <property type="entry name" value="AMP-binding_CS"/>
</dbReference>
<dbReference type="InterPro" id="IPR045851">
    <property type="entry name" value="AMP-bd_C_sf"/>
</dbReference>
<dbReference type="InterPro" id="IPR050237">
    <property type="entry name" value="ATP-dep_AMP-bd_enzyme"/>
</dbReference>
<gene>
    <name evidence="3" type="ORF">DS835_01310</name>
</gene>
<feature type="domain" description="AMP-binding enzyme C-terminal" evidence="2">
    <location>
        <begin position="415"/>
        <end position="491"/>
    </location>
</feature>
<dbReference type="Gene3D" id="3.30.300.30">
    <property type="match status" value="1"/>
</dbReference>
<dbReference type="EMBL" id="QOCV01000002">
    <property type="protein sequence ID" value="RHW55242.1"/>
    <property type="molecule type" value="Genomic_DNA"/>
</dbReference>
<dbReference type="Proteomes" id="UP000265862">
    <property type="component" value="Unassembled WGS sequence"/>
</dbReference>
<dbReference type="Pfam" id="PF13193">
    <property type="entry name" value="AMP-binding_C"/>
    <property type="match status" value="1"/>
</dbReference>
<organism evidence="3 4">
    <name type="scientific">Lactobacillus bombicola</name>
    <dbReference type="NCBI Taxonomy" id="1505723"/>
    <lineage>
        <taxon>Bacteria</taxon>
        <taxon>Bacillati</taxon>
        <taxon>Bacillota</taxon>
        <taxon>Bacilli</taxon>
        <taxon>Lactobacillales</taxon>
        <taxon>Lactobacillaceae</taxon>
        <taxon>Lactobacillus</taxon>
    </lineage>
</organism>